<dbReference type="InterPro" id="IPR010827">
    <property type="entry name" value="BamA/TamA_POTRA"/>
</dbReference>
<keyword evidence="5" id="KW-1185">Reference proteome</keyword>
<keyword evidence="2" id="KW-0812">Transmembrane</keyword>
<protein>
    <recommendedName>
        <fullName evidence="3">POTRA domain-containing protein</fullName>
    </recommendedName>
</protein>
<sequence length="563" mass="65034">MQKPTYFLILIYILFSTEGFCQNIQLKIIGASEKENAVIDSINYNKQHPDYQSIQSEVQNIQNKLLKQGYIENQHIGIKKMNDSTFESEIYLKAKFNTIYIYYNKNLIEKSILERISKKVKDDYFILNITEVEQKLNYINSEISKEGLPFSKLKLSQIQKTSEHSLQAKLELETSAQKRIINDIVVKGYKKFPKSYLKHYLKIKPGQVFDLNSIQEKTDQLHNLRFARETKAPEVLFTKDSTTLYLYLEKTPSNTFDGFLGFGTNEDTNQIEFDGYLNLNLTNNLNFGESFTVLYKSDENDQQTFEADLSLPYLFKSPIGIDLSLRLFKKDSSFTTADQAAKLHYQINAKHKIYTGISATESNDLLSNSSNTLSDYKTFNYNFAYEFVSAQSFNRLFPLNSKIYAETGFGERTTNDTEQKQSNFNLDAFKIFNLNNKNSIFIRTEGATLISDNYFENELLRFGGINSIRGFEENSIYATLYGVINTEYRYQINNNIYIHSIIDAAYYENKISDTHEKLFGYGFGFGLLTKAGLFKLNYANGKNEDSNFKFSNSKLHLSLLANF</sequence>
<dbReference type="Pfam" id="PF07244">
    <property type="entry name" value="POTRA"/>
    <property type="match status" value="1"/>
</dbReference>
<evidence type="ECO:0000259" key="3">
    <source>
        <dbReference type="Pfam" id="PF07244"/>
    </source>
</evidence>
<dbReference type="Gene3D" id="2.40.160.50">
    <property type="entry name" value="membrane protein fhac: a member of the omp85/tpsb transporter family"/>
    <property type="match status" value="1"/>
</dbReference>
<evidence type="ECO:0000256" key="1">
    <source>
        <dbReference type="ARBA" id="ARBA00022452"/>
    </source>
</evidence>
<dbReference type="GO" id="GO:0019867">
    <property type="term" value="C:outer membrane"/>
    <property type="evidence" value="ECO:0007669"/>
    <property type="project" value="InterPro"/>
</dbReference>
<dbReference type="AlphaFoldDB" id="A0A6N6MDR8"/>
<dbReference type="RefSeq" id="WP_150939571.1">
    <property type="nucleotide sequence ID" value="NZ_WAAT01000046.1"/>
</dbReference>
<gene>
    <name evidence="4" type="ORF">F6U93_10535</name>
</gene>
<dbReference type="InterPro" id="IPR039910">
    <property type="entry name" value="D15-like"/>
</dbReference>
<name>A0A6N6MDR8_9FLAO</name>
<evidence type="ECO:0000313" key="4">
    <source>
        <dbReference type="EMBL" id="KAB1067475.1"/>
    </source>
</evidence>
<dbReference type="PANTHER" id="PTHR12815:SF18">
    <property type="entry name" value="SORTING AND ASSEMBLY MACHINERY COMPONENT 50 HOMOLOG"/>
    <property type="match status" value="1"/>
</dbReference>
<evidence type="ECO:0000256" key="2">
    <source>
        <dbReference type="ARBA" id="ARBA00022692"/>
    </source>
</evidence>
<proteinExistence type="predicted"/>
<keyword evidence="1" id="KW-1134">Transmembrane beta strand</keyword>
<accession>A0A6N6MDR8</accession>
<organism evidence="4 5">
    <name type="scientific">Pseudotamlana haliotis</name>
    <dbReference type="NCBI Taxonomy" id="2614804"/>
    <lineage>
        <taxon>Bacteria</taxon>
        <taxon>Pseudomonadati</taxon>
        <taxon>Bacteroidota</taxon>
        <taxon>Flavobacteriia</taxon>
        <taxon>Flavobacteriales</taxon>
        <taxon>Flavobacteriaceae</taxon>
        <taxon>Pseudotamlana</taxon>
    </lineage>
</organism>
<keyword evidence="1" id="KW-0472">Membrane</keyword>
<comment type="caution">
    <text evidence="4">The sequence shown here is derived from an EMBL/GenBank/DDBJ whole genome shotgun (WGS) entry which is preliminary data.</text>
</comment>
<reference evidence="4 5" key="1">
    <citation type="submission" date="2019-09" db="EMBL/GenBank/DDBJ databases">
        <authorList>
            <person name="Cao W.R."/>
        </authorList>
    </citation>
    <scope>NUCLEOTIDE SEQUENCE [LARGE SCALE GENOMIC DNA]</scope>
    <source>
        <strain evidence="4 5">B1N29</strain>
    </source>
</reference>
<feature type="domain" description="POTRA" evidence="3">
    <location>
        <begin position="181"/>
        <end position="230"/>
    </location>
</feature>
<dbReference type="Gene3D" id="3.10.20.310">
    <property type="entry name" value="membrane protein fhac"/>
    <property type="match status" value="1"/>
</dbReference>
<evidence type="ECO:0000313" key="5">
    <source>
        <dbReference type="Proteomes" id="UP000441333"/>
    </source>
</evidence>
<dbReference type="PANTHER" id="PTHR12815">
    <property type="entry name" value="SORTING AND ASSEMBLY MACHINERY SAMM50 PROTEIN FAMILY MEMBER"/>
    <property type="match status" value="1"/>
</dbReference>
<dbReference type="Proteomes" id="UP000441333">
    <property type="component" value="Unassembled WGS sequence"/>
</dbReference>
<dbReference type="EMBL" id="WAAT01000046">
    <property type="protein sequence ID" value="KAB1067475.1"/>
    <property type="molecule type" value="Genomic_DNA"/>
</dbReference>